<sequence length="50" mass="5730">MGDGMRKSQLNRRTQVSLTEHFTGGTAVNCAFALFGAYKTTTIQYFQRYY</sequence>
<proteinExistence type="predicted"/>
<dbReference type="AlphaFoldDB" id="A0A381YCX4"/>
<accession>A0A381YCX4</accession>
<protein>
    <submittedName>
        <fullName evidence="1">Uncharacterized protein</fullName>
    </submittedName>
</protein>
<gene>
    <name evidence="1" type="ORF">METZ01_LOCUS127285</name>
</gene>
<reference evidence="1" key="1">
    <citation type="submission" date="2018-05" db="EMBL/GenBank/DDBJ databases">
        <authorList>
            <person name="Lanie J.A."/>
            <person name="Ng W.-L."/>
            <person name="Kazmierczak K.M."/>
            <person name="Andrzejewski T.M."/>
            <person name="Davidsen T.M."/>
            <person name="Wayne K.J."/>
            <person name="Tettelin H."/>
            <person name="Glass J.I."/>
            <person name="Rusch D."/>
            <person name="Podicherti R."/>
            <person name="Tsui H.-C.T."/>
            <person name="Winkler M.E."/>
        </authorList>
    </citation>
    <scope>NUCLEOTIDE SEQUENCE</scope>
</reference>
<organism evidence="1">
    <name type="scientific">marine metagenome</name>
    <dbReference type="NCBI Taxonomy" id="408172"/>
    <lineage>
        <taxon>unclassified sequences</taxon>
        <taxon>metagenomes</taxon>
        <taxon>ecological metagenomes</taxon>
    </lineage>
</organism>
<evidence type="ECO:0000313" key="1">
    <source>
        <dbReference type="EMBL" id="SVA74431.1"/>
    </source>
</evidence>
<name>A0A381YCX4_9ZZZZ</name>
<dbReference type="EMBL" id="UINC01017844">
    <property type="protein sequence ID" value="SVA74431.1"/>
    <property type="molecule type" value="Genomic_DNA"/>
</dbReference>